<dbReference type="AlphaFoldDB" id="A0A8X8BEL6"/>
<dbReference type="PANTHER" id="PTHR31161">
    <property type="entry name" value="PROTEIN GRAVITROPIC IN THE LIGHT 1"/>
    <property type="match status" value="1"/>
</dbReference>
<dbReference type="EMBL" id="JAAMPC010000001">
    <property type="protein sequence ID" value="KAG2332095.1"/>
    <property type="molecule type" value="Genomic_DNA"/>
</dbReference>
<dbReference type="Proteomes" id="UP000886595">
    <property type="component" value="Unassembled WGS sequence"/>
</dbReference>
<dbReference type="InterPro" id="IPR040225">
    <property type="entry name" value="GIL1-like"/>
</dbReference>
<comment type="caution">
    <text evidence="1">The sequence shown here is derived from an EMBL/GenBank/DDBJ whole genome shotgun (WGS) entry which is preliminary data.</text>
</comment>
<gene>
    <name evidence="1" type="ORF">Bca52824_003275</name>
</gene>
<dbReference type="GO" id="GO:0009639">
    <property type="term" value="P:response to red or far red light"/>
    <property type="evidence" value="ECO:0007669"/>
    <property type="project" value="InterPro"/>
</dbReference>
<evidence type="ECO:0000313" key="2">
    <source>
        <dbReference type="Proteomes" id="UP000886595"/>
    </source>
</evidence>
<reference evidence="1 2" key="1">
    <citation type="submission" date="2020-02" db="EMBL/GenBank/DDBJ databases">
        <authorList>
            <person name="Ma Q."/>
            <person name="Huang Y."/>
            <person name="Song X."/>
            <person name="Pei D."/>
        </authorList>
    </citation>
    <scope>NUCLEOTIDE SEQUENCE [LARGE SCALE GENOMIC DNA]</scope>
    <source>
        <strain evidence="1">Sxm20200214</strain>
        <tissue evidence="1">Leaf</tissue>
    </source>
</reference>
<proteinExistence type="predicted"/>
<keyword evidence="2" id="KW-1185">Reference proteome</keyword>
<name>A0A8X8BEL6_BRACI</name>
<sequence>MSSGGDGGDLQFPDLTVELFVSTYEAASKALRDWDLDSAADSIEPDVAYAKASQEICDMDALDALSTNPDSNFCQFCKSKYLILIHPKMEASFFGNLDQRDYVTGGGHPRTARYSIWLLHRLAYLFDPAAKIFQYMESVVKNIVVDEKENKPRIGGNVIQSRVYVSGVKVVEWKGGSGLVLKLITMLCNFYVSTCYKI</sequence>
<protein>
    <submittedName>
        <fullName evidence="1">Uncharacterized protein</fullName>
    </submittedName>
</protein>
<dbReference type="GO" id="GO:0009959">
    <property type="term" value="P:negative gravitropism"/>
    <property type="evidence" value="ECO:0007669"/>
    <property type="project" value="InterPro"/>
</dbReference>
<organism evidence="1 2">
    <name type="scientific">Brassica carinata</name>
    <name type="common">Ethiopian mustard</name>
    <name type="synonym">Abyssinian cabbage</name>
    <dbReference type="NCBI Taxonomy" id="52824"/>
    <lineage>
        <taxon>Eukaryota</taxon>
        <taxon>Viridiplantae</taxon>
        <taxon>Streptophyta</taxon>
        <taxon>Embryophyta</taxon>
        <taxon>Tracheophyta</taxon>
        <taxon>Spermatophyta</taxon>
        <taxon>Magnoliopsida</taxon>
        <taxon>eudicotyledons</taxon>
        <taxon>Gunneridae</taxon>
        <taxon>Pentapetalae</taxon>
        <taxon>rosids</taxon>
        <taxon>malvids</taxon>
        <taxon>Brassicales</taxon>
        <taxon>Brassicaceae</taxon>
        <taxon>Brassiceae</taxon>
        <taxon>Brassica</taxon>
    </lineage>
</organism>
<accession>A0A8X8BEL6</accession>
<dbReference type="OrthoDB" id="1915848at2759"/>
<evidence type="ECO:0000313" key="1">
    <source>
        <dbReference type="EMBL" id="KAG2332095.1"/>
    </source>
</evidence>